<comment type="caution">
    <text evidence="3">The sequence shown here is derived from an EMBL/GenBank/DDBJ whole genome shotgun (WGS) entry which is preliminary data.</text>
</comment>
<dbReference type="STRING" id="1479485.DA73_0226835"/>
<reference evidence="2" key="2">
    <citation type="submission" date="2019-11" db="EMBL/GenBank/DDBJ databases">
        <title>Improved Assembly of Tolypothrix boutellei genome.</title>
        <authorList>
            <person name="Sarangi A.N."/>
            <person name="Mukherjee M."/>
            <person name="Ghosh S."/>
            <person name="Singh D."/>
            <person name="Das A."/>
            <person name="Kant S."/>
            <person name="Prusty A."/>
            <person name="Tripathy S."/>
        </authorList>
    </citation>
    <scope>NUCLEOTIDE SEQUENCE</scope>
    <source>
        <strain evidence="2">VB521301</strain>
    </source>
</reference>
<sequence>METTTCPRCHQPVNSQSVTCPHCRVELKAYGHPGIPLHRATGGQYLCDTCTYNTDDSCTYPQRPYAQECILYQNINERQLELEQQKQSNSFGTTVQNWVRRNQAFLLLLALLFICFLIVLSRS</sequence>
<keyword evidence="1" id="KW-0472">Membrane</keyword>
<protein>
    <submittedName>
        <fullName evidence="3">Uncharacterized protein</fullName>
    </submittedName>
</protein>
<keyword evidence="1" id="KW-1133">Transmembrane helix</keyword>
<evidence type="ECO:0000313" key="4">
    <source>
        <dbReference type="Proteomes" id="UP000029738"/>
    </source>
</evidence>
<accession>A0A0C1N135</accession>
<gene>
    <name evidence="3" type="ORF">DA73_0226835</name>
    <name evidence="2" type="ORF">DA73_0400010310</name>
</gene>
<dbReference type="RefSeq" id="WP_050046155.1">
    <property type="nucleotide sequence ID" value="NZ_JHEG04000001.1"/>
</dbReference>
<keyword evidence="1" id="KW-0812">Transmembrane</keyword>
<feature type="transmembrane region" description="Helical" evidence="1">
    <location>
        <begin position="104"/>
        <end position="121"/>
    </location>
</feature>
<dbReference type="EMBL" id="JHEG04000001">
    <property type="protein sequence ID" value="KAF3885818.1"/>
    <property type="molecule type" value="Genomic_DNA"/>
</dbReference>
<evidence type="ECO:0000313" key="2">
    <source>
        <dbReference type="EMBL" id="KAF3885818.1"/>
    </source>
</evidence>
<dbReference type="OrthoDB" id="530614at2"/>
<evidence type="ECO:0000256" key="1">
    <source>
        <dbReference type="SAM" id="Phobius"/>
    </source>
</evidence>
<dbReference type="EMBL" id="JHEG02000058">
    <property type="protein sequence ID" value="KIE08252.1"/>
    <property type="molecule type" value="Genomic_DNA"/>
</dbReference>
<keyword evidence="4" id="KW-1185">Reference proteome</keyword>
<organism evidence="3">
    <name type="scientific">Tolypothrix bouteillei VB521301</name>
    <dbReference type="NCBI Taxonomy" id="1479485"/>
    <lineage>
        <taxon>Bacteria</taxon>
        <taxon>Bacillati</taxon>
        <taxon>Cyanobacteriota</taxon>
        <taxon>Cyanophyceae</taxon>
        <taxon>Nostocales</taxon>
        <taxon>Tolypothrichaceae</taxon>
        <taxon>Tolypothrix</taxon>
    </lineage>
</organism>
<proteinExistence type="predicted"/>
<dbReference type="Proteomes" id="UP000029738">
    <property type="component" value="Unassembled WGS sequence"/>
</dbReference>
<reference evidence="3" key="1">
    <citation type="journal article" date="2015" name="Genome Announc.">
        <title>Draft Genome Sequence of Tolypothrix boutellei Strain VB521301.</title>
        <authorList>
            <person name="Chandrababunaidu M.M."/>
            <person name="Singh D."/>
            <person name="Sen D."/>
            <person name="Bhan S."/>
            <person name="Das S."/>
            <person name="Gupta A."/>
            <person name="Adhikary S.P."/>
            <person name="Tripathy S."/>
        </authorList>
    </citation>
    <scope>NUCLEOTIDE SEQUENCE</scope>
    <source>
        <strain evidence="3">VB521301</strain>
    </source>
</reference>
<dbReference type="AlphaFoldDB" id="A0A0C1N135"/>
<evidence type="ECO:0000313" key="3">
    <source>
        <dbReference type="EMBL" id="KIE08252.1"/>
    </source>
</evidence>
<name>A0A0C1N135_9CYAN</name>